<feature type="signal peptide" evidence="1">
    <location>
        <begin position="1"/>
        <end position="22"/>
    </location>
</feature>
<reference evidence="2 3" key="1">
    <citation type="journal article" date="2015" name="Int. J. Syst. Evol. Microbiol.">
        <title>Carboxylicivirga linearis sp. nov., isolated from a sea cucumber culture pond.</title>
        <authorList>
            <person name="Wang F.Q."/>
            <person name="Zhou Y.X."/>
            <person name="Lin X.Z."/>
            <person name="Chen G.J."/>
            <person name="Du Z.J."/>
        </authorList>
    </citation>
    <scope>NUCLEOTIDE SEQUENCE [LARGE SCALE GENOMIC DNA]</scope>
    <source>
        <strain evidence="2 3">FB218</strain>
    </source>
</reference>
<dbReference type="InterPro" id="IPR038643">
    <property type="entry name" value="PliI_sf"/>
</dbReference>
<evidence type="ECO:0000313" key="2">
    <source>
        <dbReference type="EMBL" id="MBS2098647.1"/>
    </source>
</evidence>
<dbReference type="Gene3D" id="2.40.128.460">
    <property type="entry name" value="Periplasmic lysozyme inhibitor of I-type lysozyme"/>
    <property type="match status" value="1"/>
</dbReference>
<dbReference type="Proteomes" id="UP000708576">
    <property type="component" value="Unassembled WGS sequence"/>
</dbReference>
<comment type="caution">
    <text evidence="2">The sequence shown here is derived from an EMBL/GenBank/DDBJ whole genome shotgun (WGS) entry which is preliminary data.</text>
</comment>
<sequence>MKSTILLFSFILLASFLSTSIAQNKSEEFFIKTEDMEGISFEVQAYIEDDQRMIQIKSNGLSAVNENATFSIDGKVISAEVADLNSDGYPELLIFLSSENNCGDVLAYSVNNGKSMSQVYFPSLDLHGNLDDGYEGCDSYKIVNNTLQREFPIYNSNHHTTGQLRQIEYTLVDGEASRHLIVKRVAIISEWQ</sequence>
<accession>A0ABS5JUR7</accession>
<feature type="chain" id="PRO_5047212433" description="VCBS repeat-containing protein" evidence="1">
    <location>
        <begin position="23"/>
        <end position="192"/>
    </location>
</feature>
<dbReference type="RefSeq" id="WP_212215878.1">
    <property type="nucleotide sequence ID" value="NZ_JAGUCO010000005.1"/>
</dbReference>
<gene>
    <name evidence="2" type="ORF">KEM10_10185</name>
</gene>
<name>A0ABS5JUR7_9BACT</name>
<evidence type="ECO:0000313" key="3">
    <source>
        <dbReference type="Proteomes" id="UP000708576"/>
    </source>
</evidence>
<keyword evidence="1" id="KW-0732">Signal</keyword>
<evidence type="ECO:0008006" key="4">
    <source>
        <dbReference type="Google" id="ProtNLM"/>
    </source>
</evidence>
<organism evidence="2 3">
    <name type="scientific">Carboxylicivirga linearis</name>
    <dbReference type="NCBI Taxonomy" id="1628157"/>
    <lineage>
        <taxon>Bacteria</taxon>
        <taxon>Pseudomonadati</taxon>
        <taxon>Bacteroidota</taxon>
        <taxon>Bacteroidia</taxon>
        <taxon>Marinilabiliales</taxon>
        <taxon>Marinilabiliaceae</taxon>
        <taxon>Carboxylicivirga</taxon>
    </lineage>
</organism>
<protein>
    <recommendedName>
        <fullName evidence="4">VCBS repeat-containing protein</fullName>
    </recommendedName>
</protein>
<keyword evidence="3" id="KW-1185">Reference proteome</keyword>
<dbReference type="EMBL" id="JAGUCO010000005">
    <property type="protein sequence ID" value="MBS2098647.1"/>
    <property type="molecule type" value="Genomic_DNA"/>
</dbReference>
<evidence type="ECO:0000256" key="1">
    <source>
        <dbReference type="SAM" id="SignalP"/>
    </source>
</evidence>
<proteinExistence type="predicted"/>